<dbReference type="NCBIfam" id="TIGR00968">
    <property type="entry name" value="3a0106s01"/>
    <property type="match status" value="1"/>
</dbReference>
<keyword evidence="2" id="KW-1003">Cell membrane</keyword>
<keyword evidence="7" id="KW-0472">Membrane</keyword>
<dbReference type="GO" id="GO:0043190">
    <property type="term" value="C:ATP-binding cassette (ABC) transporter complex"/>
    <property type="evidence" value="ECO:0007669"/>
    <property type="project" value="InterPro"/>
</dbReference>
<keyword evidence="5" id="KW-1278">Translocase</keyword>
<dbReference type="GO" id="GO:0016887">
    <property type="term" value="F:ATP hydrolysis activity"/>
    <property type="evidence" value="ECO:0007669"/>
    <property type="project" value="InterPro"/>
</dbReference>
<dbReference type="GO" id="GO:0005524">
    <property type="term" value="F:ATP binding"/>
    <property type="evidence" value="ECO:0007669"/>
    <property type="project" value="UniProtKB-KW"/>
</dbReference>
<dbReference type="FunFam" id="3.40.50.300:FF:000425">
    <property type="entry name" value="Probable ABC transporter, ATP-binding subunit"/>
    <property type="match status" value="1"/>
</dbReference>
<feature type="region of interest" description="Disordered" evidence="8">
    <location>
        <begin position="264"/>
        <end position="290"/>
    </location>
</feature>
<protein>
    <submittedName>
        <fullName evidence="10">Sulfate transport system ATP-binding protein</fullName>
    </submittedName>
</protein>
<evidence type="ECO:0000256" key="4">
    <source>
        <dbReference type="ARBA" id="ARBA00022840"/>
    </source>
</evidence>
<keyword evidence="6" id="KW-0764">Sulfate transport</keyword>
<keyword evidence="11" id="KW-1185">Reference proteome</keyword>
<feature type="domain" description="ABC transporter" evidence="9">
    <location>
        <begin position="3"/>
        <end position="237"/>
    </location>
</feature>
<evidence type="ECO:0000256" key="6">
    <source>
        <dbReference type="ARBA" id="ARBA00023032"/>
    </source>
</evidence>
<evidence type="ECO:0000313" key="11">
    <source>
        <dbReference type="Proteomes" id="UP000192408"/>
    </source>
</evidence>
<evidence type="ECO:0000256" key="8">
    <source>
        <dbReference type="SAM" id="MobiDB-lite"/>
    </source>
</evidence>
<keyword evidence="1" id="KW-0813">Transport</keyword>
<dbReference type="EMBL" id="FWWV01000004">
    <property type="protein sequence ID" value="SMB80735.1"/>
    <property type="molecule type" value="Genomic_DNA"/>
</dbReference>
<evidence type="ECO:0000259" key="9">
    <source>
        <dbReference type="PROSITE" id="PS50893"/>
    </source>
</evidence>
<dbReference type="Gene3D" id="3.40.50.300">
    <property type="entry name" value="P-loop containing nucleotide triphosphate hydrolases"/>
    <property type="match status" value="1"/>
</dbReference>
<dbReference type="STRING" id="1122938.SAMN05660772_01683"/>
<dbReference type="PROSITE" id="PS50893">
    <property type="entry name" value="ABC_TRANSPORTER_2"/>
    <property type="match status" value="1"/>
</dbReference>
<dbReference type="AlphaFoldDB" id="A0A1W1UHZ6"/>
<dbReference type="PANTHER" id="PTHR42781:SF4">
    <property type="entry name" value="SPERMIDINE_PUTRESCINE IMPORT ATP-BINDING PROTEIN POTA"/>
    <property type="match status" value="1"/>
</dbReference>
<evidence type="ECO:0000256" key="7">
    <source>
        <dbReference type="ARBA" id="ARBA00023136"/>
    </source>
</evidence>
<dbReference type="InterPro" id="IPR050093">
    <property type="entry name" value="ABC_SmlMolc_Importer"/>
</dbReference>
<dbReference type="Proteomes" id="UP000192408">
    <property type="component" value="Unassembled WGS sequence"/>
</dbReference>
<gene>
    <name evidence="10" type="ORF">SAMN05660772_01683</name>
</gene>
<dbReference type="GO" id="GO:0015419">
    <property type="term" value="F:ABC-type sulfate transporter activity"/>
    <property type="evidence" value="ECO:0007669"/>
    <property type="project" value="InterPro"/>
</dbReference>
<dbReference type="InterPro" id="IPR017871">
    <property type="entry name" value="ABC_transporter-like_CS"/>
</dbReference>
<dbReference type="Gene3D" id="2.40.50.100">
    <property type="match status" value="1"/>
</dbReference>
<dbReference type="InterPro" id="IPR003439">
    <property type="entry name" value="ABC_transporter-like_ATP-bd"/>
</dbReference>
<evidence type="ECO:0000256" key="5">
    <source>
        <dbReference type="ARBA" id="ARBA00022967"/>
    </source>
</evidence>
<dbReference type="SUPFAM" id="SSF50331">
    <property type="entry name" value="MOP-like"/>
    <property type="match status" value="1"/>
</dbReference>
<dbReference type="PANTHER" id="PTHR42781">
    <property type="entry name" value="SPERMIDINE/PUTRESCINE IMPORT ATP-BINDING PROTEIN POTA"/>
    <property type="match status" value="1"/>
</dbReference>
<accession>A0A1W1UHZ6</accession>
<dbReference type="InterPro" id="IPR024765">
    <property type="entry name" value="TOBE-like"/>
</dbReference>
<name>A0A1W1UHZ6_9PAST</name>
<organism evidence="10 11">
    <name type="scientific">Pasteurella testudinis DSM 23072</name>
    <dbReference type="NCBI Taxonomy" id="1122938"/>
    <lineage>
        <taxon>Bacteria</taxon>
        <taxon>Pseudomonadati</taxon>
        <taxon>Pseudomonadota</taxon>
        <taxon>Gammaproteobacteria</taxon>
        <taxon>Pasteurellales</taxon>
        <taxon>Pasteurellaceae</taxon>
        <taxon>Pasteurella</taxon>
    </lineage>
</organism>
<reference evidence="11" key="1">
    <citation type="submission" date="2017-04" db="EMBL/GenBank/DDBJ databases">
        <authorList>
            <person name="Varghese N."/>
            <person name="Submissions S."/>
        </authorList>
    </citation>
    <scope>NUCLEOTIDE SEQUENCE [LARGE SCALE GENOMIC DNA]</scope>
    <source>
        <strain evidence="11">DSM 23072</strain>
    </source>
</reference>
<dbReference type="InterPro" id="IPR027417">
    <property type="entry name" value="P-loop_NTPase"/>
</dbReference>
<dbReference type="SMART" id="SM00382">
    <property type="entry name" value="AAA"/>
    <property type="match status" value="1"/>
</dbReference>
<proteinExistence type="predicted"/>
<evidence type="ECO:0000256" key="2">
    <source>
        <dbReference type="ARBA" id="ARBA00022475"/>
    </source>
</evidence>
<dbReference type="InterPro" id="IPR003593">
    <property type="entry name" value="AAA+_ATPase"/>
</dbReference>
<keyword evidence="3" id="KW-0547">Nucleotide-binding</keyword>
<sequence>MSVIIENLNKNFGDFAALKNINLELKQGELTSLLGPSGCGKTSLLRIIAGLDFADSGQIRFAERNVTELSAAQRKVGFVFQHYALFRHMTIFDNVAFGLQVQTRRLRPPKNEIRQRVSELLQLVKLEHLANAYPDQLSGGQRQRIALARALAVKPEVLLLDEPFGALDAQVRKTLRRWLRTLQHELNITTVFVTHDQEEALEVSDRVVVMNQGRVEQVDFPSNIYYAPQTEFVTEFVGDTNVFHGHLEQDSLIIGEFAHRLKPQVSAKQHNGRQNSGKLHNGNHHHGSTTAYVRPYDLTLSRKPENALAKGEISHIYNIGFLTRVELQSSQSDQPIEVLLTKERFQRENYQTGETVYLIPDNLNLFQNMNL</sequence>
<dbReference type="GO" id="GO:0015697">
    <property type="term" value="P:quaternary ammonium group transport"/>
    <property type="evidence" value="ECO:0007669"/>
    <property type="project" value="UniProtKB-ARBA"/>
</dbReference>
<feature type="compositionally biased region" description="Polar residues" evidence="8">
    <location>
        <begin position="266"/>
        <end position="278"/>
    </location>
</feature>
<dbReference type="RefSeq" id="WP_084255990.1">
    <property type="nucleotide sequence ID" value="NZ_FWWV01000004.1"/>
</dbReference>
<dbReference type="Pfam" id="PF12857">
    <property type="entry name" value="TOBE_3"/>
    <property type="match status" value="1"/>
</dbReference>
<keyword evidence="4 10" id="KW-0067">ATP-binding</keyword>
<evidence type="ECO:0000256" key="1">
    <source>
        <dbReference type="ARBA" id="ARBA00022448"/>
    </source>
</evidence>
<dbReference type="PROSITE" id="PS00211">
    <property type="entry name" value="ABC_TRANSPORTER_1"/>
    <property type="match status" value="1"/>
</dbReference>
<dbReference type="SUPFAM" id="SSF52540">
    <property type="entry name" value="P-loop containing nucleoside triphosphate hydrolases"/>
    <property type="match status" value="1"/>
</dbReference>
<dbReference type="InterPro" id="IPR005666">
    <property type="entry name" value="Sulph_transpt1"/>
</dbReference>
<evidence type="ECO:0000313" key="10">
    <source>
        <dbReference type="EMBL" id="SMB80735.1"/>
    </source>
</evidence>
<dbReference type="Pfam" id="PF00005">
    <property type="entry name" value="ABC_tran"/>
    <property type="match status" value="1"/>
</dbReference>
<dbReference type="InterPro" id="IPR008995">
    <property type="entry name" value="Mo/tungstate-bd_C_term_dom"/>
</dbReference>
<evidence type="ECO:0000256" key="3">
    <source>
        <dbReference type="ARBA" id="ARBA00022741"/>
    </source>
</evidence>